<comment type="caution">
    <text evidence="1">The sequence shown here is derived from an EMBL/GenBank/DDBJ whole genome shotgun (WGS) entry which is preliminary data.</text>
</comment>
<accession>A0ABP7SJV8</accession>
<reference evidence="2" key="1">
    <citation type="journal article" date="2019" name="Int. J. Syst. Evol. Microbiol.">
        <title>The Global Catalogue of Microorganisms (GCM) 10K type strain sequencing project: providing services to taxonomists for standard genome sequencing and annotation.</title>
        <authorList>
            <consortium name="The Broad Institute Genomics Platform"/>
            <consortium name="The Broad Institute Genome Sequencing Center for Infectious Disease"/>
            <person name="Wu L."/>
            <person name="Ma J."/>
        </authorList>
    </citation>
    <scope>NUCLEOTIDE SEQUENCE [LARGE SCALE GENOMIC DNA]</scope>
    <source>
        <strain evidence="2">JCM 17224</strain>
    </source>
</reference>
<sequence length="127" mass="14405">MLAKIEALLLVVFRLSQQVDAWTSEKTASAVTVQAKERQTTLRKGLRWIYLQLKELQESIPASVVETAQQDPKLWLAVENEMDRLLTSDPSLAGMQVMFFKPCATEKEHPQYGYITSPMPALEEPII</sequence>
<gene>
    <name evidence="1" type="ORF">GCM10022408_26910</name>
</gene>
<dbReference type="Proteomes" id="UP001500567">
    <property type="component" value="Unassembled WGS sequence"/>
</dbReference>
<name>A0ABP7SJV8_9BACT</name>
<evidence type="ECO:0000313" key="2">
    <source>
        <dbReference type="Proteomes" id="UP001500567"/>
    </source>
</evidence>
<proteinExistence type="predicted"/>
<protein>
    <submittedName>
        <fullName evidence="1">Uncharacterized protein</fullName>
    </submittedName>
</protein>
<keyword evidence="2" id="KW-1185">Reference proteome</keyword>
<organism evidence="1 2">
    <name type="scientific">Hymenobacter fastidiosus</name>
    <dbReference type="NCBI Taxonomy" id="486264"/>
    <lineage>
        <taxon>Bacteria</taxon>
        <taxon>Pseudomonadati</taxon>
        <taxon>Bacteroidota</taxon>
        <taxon>Cytophagia</taxon>
        <taxon>Cytophagales</taxon>
        <taxon>Hymenobacteraceae</taxon>
        <taxon>Hymenobacter</taxon>
    </lineage>
</organism>
<evidence type="ECO:0000313" key="1">
    <source>
        <dbReference type="EMBL" id="GAA4012751.1"/>
    </source>
</evidence>
<dbReference type="EMBL" id="BAABDJ010000033">
    <property type="protein sequence ID" value="GAA4012751.1"/>
    <property type="molecule type" value="Genomic_DNA"/>
</dbReference>